<dbReference type="GO" id="GO:0006633">
    <property type="term" value="P:fatty acid biosynthetic process"/>
    <property type="evidence" value="ECO:0007669"/>
    <property type="project" value="UniProtKB-UniPathway"/>
</dbReference>
<dbReference type="GO" id="GO:0004318">
    <property type="term" value="F:enoyl-[acyl-carrier-protein] reductase (NADH) activity"/>
    <property type="evidence" value="ECO:0007669"/>
    <property type="project" value="UniProtKB-EC"/>
</dbReference>
<evidence type="ECO:0000256" key="11">
    <source>
        <dbReference type="PIRSR" id="PIRSR000094-1"/>
    </source>
</evidence>
<dbReference type="Proteomes" id="UP000245680">
    <property type="component" value="Unassembled WGS sequence"/>
</dbReference>
<evidence type="ECO:0000313" key="14">
    <source>
        <dbReference type="Proteomes" id="UP000245680"/>
    </source>
</evidence>
<evidence type="ECO:0000256" key="9">
    <source>
        <dbReference type="ARBA" id="ARBA00048572"/>
    </source>
</evidence>
<dbReference type="SUPFAM" id="SSF51735">
    <property type="entry name" value="NAD(P)-binding Rossmann-fold domains"/>
    <property type="match status" value="1"/>
</dbReference>
<comment type="caution">
    <text evidence="13">The sequence shown here is derived from an EMBL/GenBank/DDBJ whole genome shotgun (WGS) entry which is preliminary data.</text>
</comment>
<feature type="binding site" evidence="12">
    <location>
        <begin position="66"/>
        <end position="67"/>
    </location>
    <ligand>
        <name>NAD(+)</name>
        <dbReference type="ChEBI" id="CHEBI:57540"/>
    </ligand>
</feature>
<sequence>MSTTLMSGKRGLIMGLANDKSIAWGIAKACADHGAKLAFSYQGGALKKRVEPLAAQLGSDILVECDVSEPASLDALFAELERVWGRLDFVVHAIGFSDKGELRGRYVDTTPGNFRTTMDISVYSFTAVVQRAEKLMSEGGSCLTLTYYGAERVMPHYNVMGVAKAALEASVMYLAEDLGKKAIRVNAISAGPIKTLAASGIGDFRYIMKWNEYNSPLRRNVTQEEVGKAAVYLLSDLGSGTTGENLHVDAGYHVVGMKAVDAPDIAKS</sequence>
<evidence type="ECO:0000256" key="3">
    <source>
        <dbReference type="ARBA" id="ARBA00022516"/>
    </source>
</evidence>
<dbReference type="EC" id="1.3.1.9" evidence="10"/>
<dbReference type="UniPathway" id="UPA00094"/>
<evidence type="ECO:0000313" key="13">
    <source>
        <dbReference type="EMBL" id="PWR03015.1"/>
    </source>
</evidence>
<dbReference type="CDD" id="cd05372">
    <property type="entry name" value="ENR_SDR"/>
    <property type="match status" value="1"/>
</dbReference>
<evidence type="ECO:0000256" key="6">
    <source>
        <dbReference type="ARBA" id="ARBA00023027"/>
    </source>
</evidence>
<evidence type="ECO:0000256" key="7">
    <source>
        <dbReference type="ARBA" id="ARBA00023098"/>
    </source>
</evidence>
<dbReference type="RefSeq" id="WP_109811321.1">
    <property type="nucleotide sequence ID" value="NZ_QGKU01000031.1"/>
</dbReference>
<comment type="pathway">
    <text evidence="1">Lipid metabolism; fatty acid biosynthesis.</text>
</comment>
<keyword evidence="4" id="KW-0276">Fatty acid metabolism</keyword>
<comment type="catalytic activity">
    <reaction evidence="9 10">
        <text>a 2,3-saturated acyl-[ACP] + NAD(+) = a (2E)-enoyl-[ACP] + NADH + H(+)</text>
        <dbReference type="Rhea" id="RHEA:10240"/>
        <dbReference type="Rhea" id="RHEA-COMP:9925"/>
        <dbReference type="Rhea" id="RHEA-COMP:9926"/>
        <dbReference type="ChEBI" id="CHEBI:15378"/>
        <dbReference type="ChEBI" id="CHEBI:57540"/>
        <dbReference type="ChEBI" id="CHEBI:57945"/>
        <dbReference type="ChEBI" id="CHEBI:78784"/>
        <dbReference type="ChEBI" id="CHEBI:78785"/>
        <dbReference type="EC" id="1.3.1.9"/>
    </reaction>
</comment>
<evidence type="ECO:0000256" key="4">
    <source>
        <dbReference type="ARBA" id="ARBA00022832"/>
    </source>
</evidence>
<feature type="active site" description="Proton acceptor" evidence="11">
    <location>
        <position position="157"/>
    </location>
</feature>
<dbReference type="EMBL" id="QGKU01000031">
    <property type="protein sequence ID" value="PWR03015.1"/>
    <property type="molecule type" value="Genomic_DNA"/>
</dbReference>
<evidence type="ECO:0000256" key="8">
    <source>
        <dbReference type="ARBA" id="ARBA00023160"/>
    </source>
</evidence>
<evidence type="ECO:0000256" key="2">
    <source>
        <dbReference type="ARBA" id="ARBA00009233"/>
    </source>
</evidence>
<feature type="binding site" evidence="12">
    <location>
        <position position="164"/>
    </location>
    <ligand>
        <name>NAD(+)</name>
        <dbReference type="ChEBI" id="CHEBI:57540"/>
    </ligand>
</feature>
<evidence type="ECO:0000256" key="10">
    <source>
        <dbReference type="PIRNR" id="PIRNR000094"/>
    </source>
</evidence>
<dbReference type="Gene3D" id="3.40.50.720">
    <property type="entry name" value="NAD(P)-binding Rossmann-like Domain"/>
    <property type="match status" value="1"/>
</dbReference>
<organism evidence="13 14">
    <name type="scientific">Meridianimarinicoccus roseus</name>
    <dbReference type="NCBI Taxonomy" id="2072018"/>
    <lineage>
        <taxon>Bacteria</taxon>
        <taxon>Pseudomonadati</taxon>
        <taxon>Pseudomonadota</taxon>
        <taxon>Alphaproteobacteria</taxon>
        <taxon>Rhodobacterales</taxon>
        <taxon>Paracoccaceae</taxon>
        <taxon>Meridianimarinicoccus</taxon>
    </lineage>
</organism>
<feature type="active site" description="Proton acceptor" evidence="11">
    <location>
        <position position="147"/>
    </location>
</feature>
<dbReference type="NCBIfam" id="NF006019">
    <property type="entry name" value="PRK08159.1"/>
    <property type="match status" value="1"/>
</dbReference>
<dbReference type="PANTHER" id="PTHR43159:SF2">
    <property type="entry name" value="ENOYL-[ACYL-CARRIER-PROTEIN] REDUCTASE [NADH], CHLOROPLASTIC"/>
    <property type="match status" value="1"/>
</dbReference>
<dbReference type="InterPro" id="IPR002347">
    <property type="entry name" value="SDR_fam"/>
</dbReference>
<evidence type="ECO:0000256" key="1">
    <source>
        <dbReference type="ARBA" id="ARBA00005194"/>
    </source>
</evidence>
<keyword evidence="5 10" id="KW-0560">Oxidoreductase</keyword>
<dbReference type="AlphaFoldDB" id="A0A2V2LCF3"/>
<dbReference type="FunFam" id="3.40.50.720:FF:000054">
    <property type="entry name" value="Enoyl-[acyl-carrier-protein] reductase [NADH]"/>
    <property type="match status" value="1"/>
</dbReference>
<dbReference type="PRINTS" id="PR00081">
    <property type="entry name" value="GDHRDH"/>
</dbReference>
<gene>
    <name evidence="13" type="ORF">DKT77_08745</name>
</gene>
<dbReference type="InterPro" id="IPR036291">
    <property type="entry name" value="NAD(P)-bd_dom_sf"/>
</dbReference>
<feature type="binding site" evidence="12">
    <location>
        <position position="42"/>
    </location>
    <ligand>
        <name>NAD(+)</name>
        <dbReference type="ChEBI" id="CHEBI:57540"/>
    </ligand>
</feature>
<keyword evidence="7" id="KW-0443">Lipid metabolism</keyword>
<feature type="binding site" evidence="12">
    <location>
        <begin position="193"/>
        <end position="197"/>
    </location>
    <ligand>
        <name>NAD(+)</name>
        <dbReference type="ChEBI" id="CHEBI:57540"/>
    </ligand>
</feature>
<dbReference type="Gene3D" id="1.10.8.400">
    <property type="entry name" value="Enoyl acyl carrier protein reductase"/>
    <property type="match status" value="1"/>
</dbReference>
<evidence type="ECO:0000256" key="12">
    <source>
        <dbReference type="PIRSR" id="PIRSR000094-3"/>
    </source>
</evidence>
<name>A0A2V2LCF3_9RHOB</name>
<reference evidence="13 14" key="1">
    <citation type="submission" date="2018-05" db="EMBL/GenBank/DDBJ databases">
        <title>Rhodobacteraceae gen. nov., sp. nov. isolated from sea water.</title>
        <authorList>
            <person name="Ren Y."/>
        </authorList>
    </citation>
    <scope>NUCLEOTIDE SEQUENCE [LARGE SCALE GENOMIC DNA]</scope>
    <source>
        <strain evidence="13 14">TG-679</strain>
    </source>
</reference>
<keyword evidence="3 10" id="KW-0444">Lipid biosynthesis</keyword>
<keyword evidence="8 10" id="KW-0275">Fatty acid biosynthesis</keyword>
<keyword evidence="14" id="KW-1185">Reference proteome</keyword>
<dbReference type="InterPro" id="IPR014358">
    <property type="entry name" value="Enoyl-ACP_Rdtase_NADH"/>
</dbReference>
<accession>A0A2V2LCF3</accession>
<dbReference type="PANTHER" id="PTHR43159">
    <property type="entry name" value="ENOYL-[ACYL-CARRIER-PROTEIN] REDUCTASE"/>
    <property type="match status" value="1"/>
</dbReference>
<comment type="similarity">
    <text evidence="2 10">Belongs to the short-chain dehydrogenases/reductases (SDR) family. FabI subfamily.</text>
</comment>
<dbReference type="OrthoDB" id="9803628at2"/>
<feature type="binding site" evidence="12">
    <location>
        <begin position="21"/>
        <end position="22"/>
    </location>
    <ligand>
        <name>NAD(+)</name>
        <dbReference type="ChEBI" id="CHEBI:57540"/>
    </ligand>
</feature>
<feature type="binding site" evidence="12">
    <location>
        <position position="15"/>
    </location>
    <ligand>
        <name>NAD(+)</name>
        <dbReference type="ChEBI" id="CHEBI:57540"/>
    </ligand>
</feature>
<feature type="binding site" evidence="12">
    <location>
        <position position="94"/>
    </location>
    <ligand>
        <name>NAD(+)</name>
        <dbReference type="ChEBI" id="CHEBI:57540"/>
    </ligand>
</feature>
<dbReference type="FunFam" id="1.10.8.400:FF:000001">
    <property type="entry name" value="Enoyl-[acyl-carrier-protein] reductase [NADH]"/>
    <property type="match status" value="1"/>
</dbReference>
<dbReference type="Pfam" id="PF13561">
    <property type="entry name" value="adh_short_C2"/>
    <property type="match status" value="1"/>
</dbReference>
<evidence type="ECO:0000256" key="5">
    <source>
        <dbReference type="ARBA" id="ARBA00023002"/>
    </source>
</evidence>
<protein>
    <recommendedName>
        <fullName evidence="10">Enoyl-[acyl-carrier-protein] reductase [NADH]</fullName>
        <ecNumber evidence="10">1.3.1.9</ecNumber>
    </recommendedName>
</protein>
<dbReference type="PIRSF" id="PIRSF000094">
    <property type="entry name" value="Enoyl-ACP_rdct"/>
    <property type="match status" value="1"/>
</dbReference>
<proteinExistence type="inferred from homology"/>
<keyword evidence="6 10" id="KW-0520">NAD</keyword>